<feature type="compositionally biased region" description="Pro residues" evidence="1">
    <location>
        <begin position="294"/>
        <end position="304"/>
    </location>
</feature>
<evidence type="ECO:0000313" key="3">
    <source>
        <dbReference type="Proteomes" id="UP000502508"/>
    </source>
</evidence>
<evidence type="ECO:0000313" key="2">
    <source>
        <dbReference type="EMBL" id="BCB75497.1"/>
    </source>
</evidence>
<dbReference type="RefSeq" id="WP_173035331.1">
    <property type="nucleotide sequence ID" value="NZ_AP022870.1"/>
</dbReference>
<feature type="region of interest" description="Disordered" evidence="1">
    <location>
        <begin position="86"/>
        <end position="119"/>
    </location>
</feature>
<evidence type="ECO:0000256" key="1">
    <source>
        <dbReference type="SAM" id="MobiDB-lite"/>
    </source>
</evidence>
<organism evidence="2 3">
    <name type="scientific">Phytohabitans flavus</name>
    <dbReference type="NCBI Taxonomy" id="1076124"/>
    <lineage>
        <taxon>Bacteria</taxon>
        <taxon>Bacillati</taxon>
        <taxon>Actinomycetota</taxon>
        <taxon>Actinomycetes</taxon>
        <taxon>Micromonosporales</taxon>
        <taxon>Micromonosporaceae</taxon>
    </lineage>
</organism>
<accession>A0A6F8XNW9</accession>
<dbReference type="Proteomes" id="UP000502508">
    <property type="component" value="Chromosome"/>
</dbReference>
<keyword evidence="3" id="KW-1185">Reference proteome</keyword>
<proteinExistence type="predicted"/>
<dbReference type="EMBL" id="AP022870">
    <property type="protein sequence ID" value="BCB75497.1"/>
    <property type="molecule type" value="Genomic_DNA"/>
</dbReference>
<feature type="region of interest" description="Disordered" evidence="1">
    <location>
        <begin position="283"/>
        <end position="304"/>
    </location>
</feature>
<reference evidence="2 3" key="1">
    <citation type="submission" date="2020-03" db="EMBL/GenBank/DDBJ databases">
        <title>Whole genome shotgun sequence of Phytohabitans flavus NBRC 107702.</title>
        <authorList>
            <person name="Komaki H."/>
            <person name="Tamura T."/>
        </authorList>
    </citation>
    <scope>NUCLEOTIDE SEQUENCE [LARGE SCALE GENOMIC DNA]</scope>
    <source>
        <strain evidence="2 3">NBRC 107702</strain>
    </source>
</reference>
<reference evidence="2 3" key="2">
    <citation type="submission" date="2020-03" db="EMBL/GenBank/DDBJ databases">
        <authorList>
            <person name="Ichikawa N."/>
            <person name="Kimura A."/>
            <person name="Kitahashi Y."/>
            <person name="Uohara A."/>
        </authorList>
    </citation>
    <scope>NUCLEOTIDE SEQUENCE [LARGE SCALE GENOMIC DNA]</scope>
    <source>
        <strain evidence="2 3">NBRC 107702</strain>
    </source>
</reference>
<sequence length="304" mass="32940">MSLVQELGALVRATSDDLPIGQVAVAVERLRAAGELLMWVRQESTDPIGVPRLAGAMEHAEQAGQALRVAQDALLTYVTALGLGHDGTRGPESAWRTALETPDGERPAEPAPDGEEPPELGRWWSARVAELTGHGRPAARRDSAASEGPDLLRRVAAGVRAEDRDRLHRELGGVEAPIGLGLSAITPPVLFRLAGDLLRHQPRAEDLPVLTKQIEPRVRELLPGLPPDILDIQLRRICRVPIDRKDKDKDEKDKKDDDAPPPHPADFAVTGSVVTGILLRLLDREPDSLDPEAPEPVPDPETHA</sequence>
<gene>
    <name evidence="2" type="ORF">Pflav_019070</name>
</gene>
<feature type="region of interest" description="Disordered" evidence="1">
    <location>
        <begin position="245"/>
        <end position="268"/>
    </location>
</feature>
<dbReference type="KEGG" id="pfla:Pflav_019070"/>
<feature type="compositionally biased region" description="Basic and acidic residues" evidence="1">
    <location>
        <begin position="245"/>
        <end position="260"/>
    </location>
</feature>
<dbReference type="AlphaFoldDB" id="A0A6F8XNW9"/>
<protein>
    <submittedName>
        <fullName evidence="2">Uncharacterized protein</fullName>
    </submittedName>
</protein>
<name>A0A6F8XNW9_9ACTN</name>